<dbReference type="PROSITE" id="PS51257">
    <property type="entry name" value="PROKAR_LIPOPROTEIN"/>
    <property type="match status" value="1"/>
</dbReference>
<keyword evidence="5" id="KW-0804">Transcription</keyword>
<evidence type="ECO:0000256" key="4">
    <source>
        <dbReference type="ARBA" id="ARBA00023125"/>
    </source>
</evidence>
<gene>
    <name evidence="7" type="ORF">GCM10009737_14090</name>
</gene>
<dbReference type="InterPro" id="IPR055166">
    <property type="entry name" value="Transc_reg_Sar_Rot_HTH"/>
</dbReference>
<accession>A0ABP5AK01</accession>
<dbReference type="InterPro" id="IPR036388">
    <property type="entry name" value="WH-like_DNA-bd_sf"/>
</dbReference>
<evidence type="ECO:0000256" key="2">
    <source>
        <dbReference type="ARBA" id="ARBA00022490"/>
    </source>
</evidence>
<evidence type="ECO:0000256" key="3">
    <source>
        <dbReference type="ARBA" id="ARBA00023015"/>
    </source>
</evidence>
<dbReference type="Proteomes" id="UP001501612">
    <property type="component" value="Unassembled WGS sequence"/>
</dbReference>
<organism evidence="7 8">
    <name type="scientific">Nocardioides lentus</name>
    <dbReference type="NCBI Taxonomy" id="338077"/>
    <lineage>
        <taxon>Bacteria</taxon>
        <taxon>Bacillati</taxon>
        <taxon>Actinomycetota</taxon>
        <taxon>Actinomycetes</taxon>
        <taxon>Propionibacteriales</taxon>
        <taxon>Nocardioidaceae</taxon>
        <taxon>Nocardioides</taxon>
    </lineage>
</organism>
<keyword evidence="4" id="KW-0238">DNA-binding</keyword>
<evidence type="ECO:0000313" key="8">
    <source>
        <dbReference type="Proteomes" id="UP001501612"/>
    </source>
</evidence>
<dbReference type="PROSITE" id="PS50995">
    <property type="entry name" value="HTH_MARR_2"/>
    <property type="match status" value="1"/>
</dbReference>
<sequence>MSISHPRPPGTGAAPTGTTSGACTTADGLDELVCFDLYAASRSVTAAYRPVLSELGLTYPQYLVLVVLWDRGACSIKHLASTLRLDHATLTPLLRRMEEAGLLVRERSLIDERSVTVRLTGRGDSLRDVREGVRCHIADLLGLDVDQVDALQGLLRQVSANLADRAV</sequence>
<dbReference type="SMART" id="SM00347">
    <property type="entry name" value="HTH_MARR"/>
    <property type="match status" value="1"/>
</dbReference>
<evidence type="ECO:0000313" key="7">
    <source>
        <dbReference type="EMBL" id="GAA1913957.1"/>
    </source>
</evidence>
<comment type="caution">
    <text evidence="7">The sequence shown here is derived from an EMBL/GenBank/DDBJ whole genome shotgun (WGS) entry which is preliminary data.</text>
</comment>
<dbReference type="Gene3D" id="1.10.10.10">
    <property type="entry name" value="Winged helix-like DNA-binding domain superfamily/Winged helix DNA-binding domain"/>
    <property type="match status" value="1"/>
</dbReference>
<feature type="domain" description="HTH marR-type" evidence="6">
    <location>
        <begin position="30"/>
        <end position="160"/>
    </location>
</feature>
<dbReference type="SUPFAM" id="SSF46785">
    <property type="entry name" value="Winged helix' DNA-binding domain"/>
    <property type="match status" value="1"/>
</dbReference>
<protein>
    <submittedName>
        <fullName evidence="7">MarR family transcriptional regulator</fullName>
    </submittedName>
</protein>
<dbReference type="PANTHER" id="PTHR33164:SF5">
    <property type="entry name" value="ORGANIC HYDROPEROXIDE RESISTANCE TRANSCRIPTIONAL REGULATOR"/>
    <property type="match status" value="1"/>
</dbReference>
<name>A0ABP5AK01_9ACTN</name>
<dbReference type="InterPro" id="IPR000835">
    <property type="entry name" value="HTH_MarR-typ"/>
</dbReference>
<dbReference type="InterPro" id="IPR039422">
    <property type="entry name" value="MarR/SlyA-like"/>
</dbReference>
<comment type="subcellular location">
    <subcellularLocation>
        <location evidence="1">Cytoplasm</location>
    </subcellularLocation>
</comment>
<dbReference type="Pfam" id="PF22381">
    <property type="entry name" value="Staph_reg_Sar_Rot"/>
    <property type="match status" value="1"/>
</dbReference>
<keyword evidence="3" id="KW-0805">Transcription regulation</keyword>
<dbReference type="EMBL" id="BAAAMY010000004">
    <property type="protein sequence ID" value="GAA1913957.1"/>
    <property type="molecule type" value="Genomic_DNA"/>
</dbReference>
<evidence type="ECO:0000256" key="1">
    <source>
        <dbReference type="ARBA" id="ARBA00004496"/>
    </source>
</evidence>
<keyword evidence="2" id="KW-0963">Cytoplasm</keyword>
<evidence type="ECO:0000259" key="6">
    <source>
        <dbReference type="PROSITE" id="PS50995"/>
    </source>
</evidence>
<dbReference type="RefSeq" id="WP_344005558.1">
    <property type="nucleotide sequence ID" value="NZ_BAAAMY010000004.1"/>
</dbReference>
<proteinExistence type="predicted"/>
<dbReference type="PANTHER" id="PTHR33164">
    <property type="entry name" value="TRANSCRIPTIONAL REGULATOR, MARR FAMILY"/>
    <property type="match status" value="1"/>
</dbReference>
<evidence type="ECO:0000256" key="5">
    <source>
        <dbReference type="ARBA" id="ARBA00023163"/>
    </source>
</evidence>
<reference evidence="8" key="1">
    <citation type="journal article" date="2019" name="Int. J. Syst. Evol. Microbiol.">
        <title>The Global Catalogue of Microorganisms (GCM) 10K type strain sequencing project: providing services to taxonomists for standard genome sequencing and annotation.</title>
        <authorList>
            <consortium name="The Broad Institute Genomics Platform"/>
            <consortium name="The Broad Institute Genome Sequencing Center for Infectious Disease"/>
            <person name="Wu L."/>
            <person name="Ma J."/>
        </authorList>
    </citation>
    <scope>NUCLEOTIDE SEQUENCE [LARGE SCALE GENOMIC DNA]</scope>
    <source>
        <strain evidence="8">JCM 14046</strain>
    </source>
</reference>
<keyword evidence="8" id="KW-1185">Reference proteome</keyword>
<dbReference type="InterPro" id="IPR036390">
    <property type="entry name" value="WH_DNA-bd_sf"/>
</dbReference>